<dbReference type="Gene3D" id="3.30.450.40">
    <property type="match status" value="1"/>
</dbReference>
<dbReference type="GO" id="GO:0007234">
    <property type="term" value="P:osmosensory signaling via phosphorelay pathway"/>
    <property type="evidence" value="ECO:0007669"/>
    <property type="project" value="TreeGrafter"/>
</dbReference>
<dbReference type="InterPro" id="IPR036097">
    <property type="entry name" value="HisK_dim/P_sf"/>
</dbReference>
<keyword evidence="5" id="KW-0418">Kinase</keyword>
<dbReference type="GO" id="GO:0000156">
    <property type="term" value="F:phosphorelay response regulator activity"/>
    <property type="evidence" value="ECO:0007669"/>
    <property type="project" value="TreeGrafter"/>
</dbReference>
<keyword evidence="3" id="KW-0597">Phosphoprotein</keyword>
<evidence type="ECO:0000313" key="11">
    <source>
        <dbReference type="Proteomes" id="UP000321392"/>
    </source>
</evidence>
<dbReference type="PROSITE" id="PS50109">
    <property type="entry name" value="HIS_KIN"/>
    <property type="match status" value="1"/>
</dbReference>
<evidence type="ECO:0000256" key="5">
    <source>
        <dbReference type="ARBA" id="ARBA00022777"/>
    </source>
</evidence>
<dbReference type="PANTHER" id="PTHR42878">
    <property type="entry name" value="TWO-COMPONENT HISTIDINE KINASE"/>
    <property type="match status" value="1"/>
</dbReference>
<dbReference type="AlphaFoldDB" id="A0A562PJL9"/>
<dbReference type="SUPFAM" id="SSF55874">
    <property type="entry name" value="ATPase domain of HSP90 chaperone/DNA topoisomerase II/histidine kinase"/>
    <property type="match status" value="1"/>
</dbReference>
<organism evidence="9 11">
    <name type="scientific">Flavobacterium glaciei</name>
    <dbReference type="NCBI Taxonomy" id="386300"/>
    <lineage>
        <taxon>Bacteria</taxon>
        <taxon>Pseudomonadati</taxon>
        <taxon>Bacteroidota</taxon>
        <taxon>Flavobacteriia</taxon>
        <taxon>Flavobacteriales</taxon>
        <taxon>Flavobacteriaceae</taxon>
        <taxon>Flavobacterium</taxon>
    </lineage>
</organism>
<accession>A0A562PJL9</accession>
<dbReference type="Pfam" id="PF02518">
    <property type="entry name" value="HATPase_c"/>
    <property type="match status" value="1"/>
</dbReference>
<dbReference type="InterPro" id="IPR004358">
    <property type="entry name" value="Sig_transdc_His_kin-like_C"/>
</dbReference>
<evidence type="ECO:0000256" key="1">
    <source>
        <dbReference type="ARBA" id="ARBA00000085"/>
    </source>
</evidence>
<feature type="domain" description="Histidine kinase" evidence="7">
    <location>
        <begin position="218"/>
        <end position="426"/>
    </location>
</feature>
<dbReference type="InterPro" id="IPR003661">
    <property type="entry name" value="HisK_dim/P_dom"/>
</dbReference>
<dbReference type="SUPFAM" id="SSF55781">
    <property type="entry name" value="GAF domain-like"/>
    <property type="match status" value="1"/>
</dbReference>
<dbReference type="GO" id="GO:0000155">
    <property type="term" value="F:phosphorelay sensor kinase activity"/>
    <property type="evidence" value="ECO:0007669"/>
    <property type="project" value="InterPro"/>
</dbReference>
<dbReference type="PRINTS" id="PR00344">
    <property type="entry name" value="BCTRLSENSOR"/>
</dbReference>
<dbReference type="EMBL" id="VLKX01000016">
    <property type="protein sequence ID" value="TWI44651.1"/>
    <property type="molecule type" value="Genomic_DNA"/>
</dbReference>
<comment type="catalytic activity">
    <reaction evidence="1">
        <text>ATP + protein L-histidine = ADP + protein N-phospho-L-histidine.</text>
        <dbReference type="EC" id="2.7.13.3"/>
    </reaction>
</comment>
<gene>
    <name evidence="8" type="ORF">DFR66_11731</name>
    <name evidence="9" type="ORF">IQ02_02544</name>
</gene>
<dbReference type="Pfam" id="PF01590">
    <property type="entry name" value="GAF"/>
    <property type="match status" value="1"/>
</dbReference>
<dbReference type="InterPro" id="IPR050351">
    <property type="entry name" value="BphY/WalK/GraS-like"/>
</dbReference>
<evidence type="ECO:0000313" key="8">
    <source>
        <dbReference type="EMBL" id="RDI50368.1"/>
    </source>
</evidence>
<keyword evidence="6" id="KW-0175">Coiled coil</keyword>
<feature type="coiled-coil region" evidence="6">
    <location>
        <begin position="184"/>
        <end position="218"/>
    </location>
</feature>
<dbReference type="InterPro" id="IPR036890">
    <property type="entry name" value="HATPase_C_sf"/>
</dbReference>
<reference evidence="8 10" key="2">
    <citation type="submission" date="2018-07" db="EMBL/GenBank/DDBJ databases">
        <title>Genomic Encyclopedia of Type Strains, Phase IV (KMG-IV): sequencing the most valuable type-strain genomes for metagenomic binning, comparative biology and taxonomic classification.</title>
        <authorList>
            <person name="Goeker M."/>
        </authorList>
    </citation>
    <scope>NUCLEOTIDE SEQUENCE [LARGE SCALE GENOMIC DNA]</scope>
    <source>
        <strain evidence="8 10">DSM 19728</strain>
    </source>
</reference>
<dbReference type="Proteomes" id="UP000321392">
    <property type="component" value="Unassembled WGS sequence"/>
</dbReference>
<keyword evidence="4" id="KW-0808">Transferase</keyword>
<comment type="caution">
    <text evidence="9">The sequence shown here is derived from an EMBL/GenBank/DDBJ whole genome shotgun (WGS) entry which is preliminary data.</text>
</comment>
<dbReference type="InterPro" id="IPR003018">
    <property type="entry name" value="GAF"/>
</dbReference>
<protein>
    <recommendedName>
        <fullName evidence="2">histidine kinase</fullName>
        <ecNumber evidence="2">2.7.13.3</ecNumber>
    </recommendedName>
</protein>
<dbReference type="Proteomes" id="UP000254518">
    <property type="component" value="Unassembled WGS sequence"/>
</dbReference>
<dbReference type="Gene3D" id="1.10.287.130">
    <property type="match status" value="1"/>
</dbReference>
<dbReference type="EC" id="2.7.13.3" evidence="2"/>
<evidence type="ECO:0000256" key="3">
    <source>
        <dbReference type="ARBA" id="ARBA00022553"/>
    </source>
</evidence>
<dbReference type="GO" id="GO:0030295">
    <property type="term" value="F:protein kinase activator activity"/>
    <property type="evidence" value="ECO:0007669"/>
    <property type="project" value="TreeGrafter"/>
</dbReference>
<evidence type="ECO:0000313" key="9">
    <source>
        <dbReference type="EMBL" id="TWI44651.1"/>
    </source>
</evidence>
<dbReference type="InterPro" id="IPR029016">
    <property type="entry name" value="GAF-like_dom_sf"/>
</dbReference>
<proteinExistence type="predicted"/>
<evidence type="ECO:0000256" key="2">
    <source>
        <dbReference type="ARBA" id="ARBA00012438"/>
    </source>
</evidence>
<name>A0A562PJL9_9FLAO</name>
<dbReference type="FunFam" id="3.30.565.10:FF:000006">
    <property type="entry name" value="Sensor histidine kinase WalK"/>
    <property type="match status" value="1"/>
</dbReference>
<evidence type="ECO:0000256" key="4">
    <source>
        <dbReference type="ARBA" id="ARBA00022679"/>
    </source>
</evidence>
<dbReference type="SMART" id="SM00387">
    <property type="entry name" value="HATPase_c"/>
    <property type="match status" value="1"/>
</dbReference>
<dbReference type="RefSeq" id="WP_242008679.1">
    <property type="nucleotide sequence ID" value="NZ_QQBA01000017.1"/>
</dbReference>
<dbReference type="CDD" id="cd00082">
    <property type="entry name" value="HisKA"/>
    <property type="match status" value="1"/>
</dbReference>
<dbReference type="Gene3D" id="3.30.565.10">
    <property type="entry name" value="Histidine kinase-like ATPase, C-terminal domain"/>
    <property type="match status" value="1"/>
</dbReference>
<reference evidence="9" key="3">
    <citation type="submission" date="2019-07" db="EMBL/GenBank/DDBJ databases">
        <authorList>
            <person name="Whitman W."/>
            <person name="Huntemann M."/>
            <person name="Clum A."/>
            <person name="Pillay M."/>
            <person name="Palaniappan K."/>
            <person name="Varghese N."/>
            <person name="Mikhailova N."/>
            <person name="Stamatis D."/>
            <person name="Reddy T."/>
            <person name="Daum C."/>
            <person name="Shapiro N."/>
            <person name="Ivanova N."/>
            <person name="Kyrpides N."/>
            <person name="Woyke T."/>
        </authorList>
    </citation>
    <scope>NUCLEOTIDE SEQUENCE</scope>
    <source>
        <strain evidence="9">CGMCC 1.5380</strain>
    </source>
</reference>
<dbReference type="EMBL" id="QQBA01000017">
    <property type="protein sequence ID" value="RDI50368.1"/>
    <property type="molecule type" value="Genomic_DNA"/>
</dbReference>
<evidence type="ECO:0000259" key="7">
    <source>
        <dbReference type="PROSITE" id="PS50109"/>
    </source>
</evidence>
<evidence type="ECO:0000313" key="10">
    <source>
        <dbReference type="Proteomes" id="UP000254518"/>
    </source>
</evidence>
<evidence type="ECO:0000256" key="6">
    <source>
        <dbReference type="SAM" id="Coils"/>
    </source>
</evidence>
<reference evidence="9 11" key="1">
    <citation type="journal article" date="2015" name="Stand. Genomic Sci.">
        <title>Genomic Encyclopedia of Bacterial and Archaeal Type Strains, Phase III: the genomes of soil and plant-associated and newly described type strains.</title>
        <authorList>
            <person name="Whitman W.B."/>
            <person name="Woyke T."/>
            <person name="Klenk H.P."/>
            <person name="Zhou Y."/>
            <person name="Lilburn T.G."/>
            <person name="Beck B.J."/>
            <person name="De Vos P."/>
            <person name="Vandamme P."/>
            <person name="Eisen J.A."/>
            <person name="Garrity G."/>
            <person name="Hugenholtz P."/>
            <person name="Kyrpides N.C."/>
        </authorList>
    </citation>
    <scope>NUCLEOTIDE SEQUENCE [LARGE SCALE GENOMIC DNA]</scope>
    <source>
        <strain evidence="9 11">CGMCC 1.5380</strain>
    </source>
</reference>
<dbReference type="PANTHER" id="PTHR42878:SF15">
    <property type="entry name" value="BACTERIOPHYTOCHROME"/>
    <property type="match status" value="1"/>
</dbReference>
<keyword evidence="10" id="KW-1185">Reference proteome</keyword>
<dbReference type="SUPFAM" id="SSF47384">
    <property type="entry name" value="Homodimeric domain of signal transducing histidine kinase"/>
    <property type="match status" value="1"/>
</dbReference>
<sequence>MSHSNQMDKDQIINQQLRLQQLLISISTEYINADLHDIDGLINNSLQKMGEFVEADRSYIFSYNLIDNTSSNTHEWCASGIEPEIQNLQNIPTEYIPQWLEAHRKNEAFYIQDVNKLPDDGEFGLKAILEPQGIQSLIAIPMIKAGELIGFVGFDSVKKLFNYSENEKNILFVFANMLVNVRQRKEHEERIKEQEDKKEILLQNLEKQNKELSDYAHAVSHDLKAPLRNINALINWIKEDNLDKFDDQTLGSFDLMLQNLEKMDHLIIAILDYSSIDKRDTVSTNFNLNDVVNDCLKKIEIPTNFKIIVSDALPNVHGNKQRMTQVFQNLVQNAIDYNESDSPLIEIDCTENEEFYTIKIKDNGIGIKKEYTDKIFDSFMKLHNNFNSAGLGLSIAKRIIESKGGKIWVESEVNSGSTFYFTIPKN</sequence>
<dbReference type="InterPro" id="IPR005467">
    <property type="entry name" value="His_kinase_dom"/>
</dbReference>
<dbReference type="InterPro" id="IPR003594">
    <property type="entry name" value="HATPase_dom"/>
</dbReference>